<protein>
    <recommendedName>
        <fullName evidence="1">DUF7979 domain-containing protein</fullName>
    </recommendedName>
</protein>
<proteinExistence type="predicted"/>
<sequence length="79" mass="9006">MVMATSEQLRSDRRGRMTVRPVESVPPTATVRHVDQLEADALEAFLELVSGNRSRDVDETTLEPGEVVVFTEYYRLERP</sequence>
<dbReference type="InterPro" id="IPR058285">
    <property type="entry name" value="DUF7979"/>
</dbReference>
<name>A0A4V3VKU4_9EURY</name>
<evidence type="ECO:0000313" key="3">
    <source>
        <dbReference type="Proteomes" id="UP000318864"/>
    </source>
</evidence>
<organism evidence="2 3">
    <name type="scientific">Salinadaptatus halalkaliphilus</name>
    <dbReference type="NCBI Taxonomy" id="2419781"/>
    <lineage>
        <taxon>Archaea</taxon>
        <taxon>Methanobacteriati</taxon>
        <taxon>Methanobacteriota</taxon>
        <taxon>Stenosarchaea group</taxon>
        <taxon>Halobacteria</taxon>
        <taxon>Halobacteriales</taxon>
        <taxon>Natrialbaceae</taxon>
        <taxon>Salinadaptatus</taxon>
    </lineage>
</organism>
<gene>
    <name evidence="2" type="ORF">D8Y22_20545</name>
</gene>
<dbReference type="EMBL" id="RBZW01000076">
    <property type="protein sequence ID" value="THE63077.1"/>
    <property type="molecule type" value="Genomic_DNA"/>
</dbReference>
<evidence type="ECO:0000259" key="1">
    <source>
        <dbReference type="Pfam" id="PF25934"/>
    </source>
</evidence>
<dbReference type="AlphaFoldDB" id="A0A4V3VKU4"/>
<dbReference type="Pfam" id="PF25934">
    <property type="entry name" value="DUF7979"/>
    <property type="match status" value="1"/>
</dbReference>
<dbReference type="Proteomes" id="UP000318864">
    <property type="component" value="Unassembled WGS sequence"/>
</dbReference>
<accession>A0A4V3VKU4</accession>
<keyword evidence="3" id="KW-1185">Reference proteome</keyword>
<comment type="caution">
    <text evidence="2">The sequence shown here is derived from an EMBL/GenBank/DDBJ whole genome shotgun (WGS) entry which is preliminary data.</text>
</comment>
<evidence type="ECO:0000313" key="2">
    <source>
        <dbReference type="EMBL" id="THE63077.1"/>
    </source>
</evidence>
<feature type="domain" description="DUF7979" evidence="1">
    <location>
        <begin position="16"/>
        <end position="77"/>
    </location>
</feature>
<reference evidence="2 3" key="1">
    <citation type="submission" date="2018-10" db="EMBL/GenBank/DDBJ databases">
        <title>Natronolimnobius sp. XQ-INN 246 isolated from Inner Mongolia Autonomous Region of China.</title>
        <authorList>
            <person name="Xue Q."/>
        </authorList>
    </citation>
    <scope>NUCLEOTIDE SEQUENCE [LARGE SCALE GENOMIC DNA]</scope>
    <source>
        <strain evidence="2 3">XQ-INN 246</strain>
    </source>
</reference>